<dbReference type="Proteomes" id="UP000596929">
    <property type="component" value="Unassembled WGS sequence"/>
</dbReference>
<protein>
    <submittedName>
        <fullName evidence="1">Uncharacterized protein</fullName>
    </submittedName>
</protein>
<evidence type="ECO:0000313" key="1">
    <source>
        <dbReference type="EMBL" id="MBC5628853.1"/>
    </source>
</evidence>
<gene>
    <name evidence="1" type="ORF">H8S20_08115</name>
</gene>
<organism evidence="1 2">
    <name type="scientific">Clostridium hominis</name>
    <dbReference type="NCBI Taxonomy" id="2763036"/>
    <lineage>
        <taxon>Bacteria</taxon>
        <taxon>Bacillati</taxon>
        <taxon>Bacillota</taxon>
        <taxon>Clostridia</taxon>
        <taxon>Eubacteriales</taxon>
        <taxon>Clostridiaceae</taxon>
        <taxon>Clostridium</taxon>
    </lineage>
</organism>
<sequence length="63" mass="7526">MGRLRVTIEFNPDRREELELYNELIKYSKPSMYIKDVLRGLSPIPFRYISSNLISIYSRGEEK</sequence>
<evidence type="ECO:0000313" key="2">
    <source>
        <dbReference type="Proteomes" id="UP000596929"/>
    </source>
</evidence>
<proteinExistence type="predicted"/>
<dbReference type="RefSeq" id="WP_186859789.1">
    <property type="nucleotide sequence ID" value="NZ_JACOOO010000015.1"/>
</dbReference>
<dbReference type="EMBL" id="JACOOO010000015">
    <property type="protein sequence ID" value="MBC5628853.1"/>
    <property type="molecule type" value="Genomic_DNA"/>
</dbReference>
<reference evidence="1 2" key="1">
    <citation type="submission" date="2020-08" db="EMBL/GenBank/DDBJ databases">
        <title>Genome public.</title>
        <authorList>
            <person name="Liu C."/>
            <person name="Sun Q."/>
        </authorList>
    </citation>
    <scope>NUCLEOTIDE SEQUENCE [LARGE SCALE GENOMIC DNA]</scope>
    <source>
        <strain evidence="1 2">NSJ-6</strain>
    </source>
</reference>
<accession>A0ABR7DDS3</accession>
<comment type="caution">
    <text evidence="1">The sequence shown here is derived from an EMBL/GenBank/DDBJ whole genome shotgun (WGS) entry which is preliminary data.</text>
</comment>
<keyword evidence="2" id="KW-1185">Reference proteome</keyword>
<name>A0ABR7DDS3_9CLOT</name>